<dbReference type="InterPro" id="IPR003718">
    <property type="entry name" value="OsmC/Ohr_fam"/>
</dbReference>
<dbReference type="Gene3D" id="3.30.300.20">
    <property type="match status" value="1"/>
</dbReference>
<dbReference type="RefSeq" id="WP_338096159.1">
    <property type="nucleotide sequence ID" value="NZ_JAWDKB010000004.1"/>
</dbReference>
<organism evidence="1 2">
    <name type="scientific">Methanorbis rubei</name>
    <dbReference type="NCBI Taxonomy" id="3028300"/>
    <lineage>
        <taxon>Archaea</taxon>
        <taxon>Methanobacteriati</taxon>
        <taxon>Methanobacteriota</taxon>
        <taxon>Stenosarchaea group</taxon>
        <taxon>Methanomicrobia</taxon>
        <taxon>Methanomicrobiales</taxon>
        <taxon>Methanocorpusculaceae</taxon>
        <taxon>Methanorbis</taxon>
    </lineage>
</organism>
<dbReference type="EMBL" id="JAWDKB010000004">
    <property type="protein sequence ID" value="MDV0443636.1"/>
    <property type="molecule type" value="Genomic_DNA"/>
</dbReference>
<comment type="caution">
    <text evidence="1">The sequence shown here is derived from an EMBL/GenBank/DDBJ whole genome shotgun (WGS) entry which is preliminary data.</text>
</comment>
<evidence type="ECO:0000313" key="1">
    <source>
        <dbReference type="EMBL" id="MDV0443636.1"/>
    </source>
</evidence>
<gene>
    <name evidence="1" type="ORF">McpCs1_10140</name>
</gene>
<dbReference type="SUPFAM" id="SSF82784">
    <property type="entry name" value="OsmC-like"/>
    <property type="match status" value="1"/>
</dbReference>
<evidence type="ECO:0000313" key="2">
    <source>
        <dbReference type="Proteomes" id="UP001283212"/>
    </source>
</evidence>
<dbReference type="InterPro" id="IPR015946">
    <property type="entry name" value="KH_dom-like_a/b"/>
</dbReference>
<dbReference type="PANTHER" id="PTHR35368">
    <property type="entry name" value="HYDROPEROXIDE REDUCTASE"/>
    <property type="match status" value="1"/>
</dbReference>
<protein>
    <recommendedName>
        <fullName evidence="3">OsmC family peroxiredoxin</fullName>
    </recommendedName>
</protein>
<sequence length="173" mass="18716">MSLNNIDIAQVKQYEADIKADGEEAKFTTKMQGTWLFDESGPQFTATAKTKGEPVVFTLSHPNFDGPGVSPSPMSFGLFWIAGCASATLMTSAEKKGIKIDALSTCIEADLDYHAQFKLGDQPLVGEYRINFIISSKASDAEVEQLKADALAGCMAMYTVKNAIPLKVTHTRA</sequence>
<proteinExistence type="predicted"/>
<dbReference type="Pfam" id="PF02566">
    <property type="entry name" value="OsmC"/>
    <property type="match status" value="1"/>
</dbReference>
<keyword evidence="2" id="KW-1185">Reference proteome</keyword>
<name>A0AAE4MG35_9EURY</name>
<dbReference type="Proteomes" id="UP001283212">
    <property type="component" value="Unassembled WGS sequence"/>
</dbReference>
<dbReference type="PANTHER" id="PTHR35368:SF1">
    <property type="entry name" value="HYDROPEROXIDE REDUCTASE"/>
    <property type="match status" value="1"/>
</dbReference>
<dbReference type="AlphaFoldDB" id="A0AAE4MG35"/>
<accession>A0AAE4MG35</accession>
<evidence type="ECO:0008006" key="3">
    <source>
        <dbReference type="Google" id="ProtNLM"/>
    </source>
</evidence>
<dbReference type="InterPro" id="IPR052924">
    <property type="entry name" value="OsmC/Ohr_hydroprdx_reductase"/>
</dbReference>
<dbReference type="InterPro" id="IPR036102">
    <property type="entry name" value="OsmC/Ohrsf"/>
</dbReference>
<reference evidence="1 2" key="1">
    <citation type="submission" date="2023-06" db="EMBL/GenBank/DDBJ databases">
        <title>Genome sequence of Methancorpusculaceae sp. Cs1.</title>
        <authorList>
            <person name="Protasov E."/>
            <person name="Platt K."/>
            <person name="Poehlein A."/>
            <person name="Daniel R."/>
            <person name="Brune A."/>
        </authorList>
    </citation>
    <scope>NUCLEOTIDE SEQUENCE [LARGE SCALE GENOMIC DNA]</scope>
    <source>
        <strain evidence="1 2">Cs1</strain>
    </source>
</reference>